<dbReference type="InterPro" id="IPR013087">
    <property type="entry name" value="Znf_C2H2_type"/>
</dbReference>
<dbReference type="SUPFAM" id="SSF57667">
    <property type="entry name" value="beta-beta-alpha zinc fingers"/>
    <property type="match status" value="1"/>
</dbReference>
<feature type="domain" description="C2H2-type" evidence="7">
    <location>
        <begin position="96"/>
        <end position="119"/>
    </location>
</feature>
<reference evidence="8 9" key="1">
    <citation type="journal article" date="2021" name="Elife">
        <title>Chloroplast acquisition without the gene transfer in kleptoplastic sea slugs, Plakobranchus ocellatus.</title>
        <authorList>
            <person name="Maeda T."/>
            <person name="Takahashi S."/>
            <person name="Yoshida T."/>
            <person name="Shimamura S."/>
            <person name="Takaki Y."/>
            <person name="Nagai Y."/>
            <person name="Toyoda A."/>
            <person name="Suzuki Y."/>
            <person name="Arimoto A."/>
            <person name="Ishii H."/>
            <person name="Satoh N."/>
            <person name="Nishiyama T."/>
            <person name="Hasebe M."/>
            <person name="Maruyama T."/>
            <person name="Minagawa J."/>
            <person name="Obokata J."/>
            <person name="Shigenobu S."/>
        </authorList>
    </citation>
    <scope>NUCLEOTIDE SEQUENCE [LARGE SCALE GENOMIC DNA]</scope>
</reference>
<keyword evidence="1" id="KW-0479">Metal-binding</keyword>
<dbReference type="Gene3D" id="3.30.160.60">
    <property type="entry name" value="Classic Zinc Finger"/>
    <property type="match status" value="2"/>
</dbReference>
<keyword evidence="4" id="KW-0862">Zinc</keyword>
<evidence type="ECO:0000313" key="8">
    <source>
        <dbReference type="EMBL" id="GFN80579.1"/>
    </source>
</evidence>
<evidence type="ECO:0000256" key="6">
    <source>
        <dbReference type="SAM" id="MobiDB-lite"/>
    </source>
</evidence>
<evidence type="ECO:0000256" key="5">
    <source>
        <dbReference type="PROSITE-ProRule" id="PRU00042"/>
    </source>
</evidence>
<evidence type="ECO:0000313" key="9">
    <source>
        <dbReference type="Proteomes" id="UP000735302"/>
    </source>
</evidence>
<dbReference type="Proteomes" id="UP000735302">
    <property type="component" value="Unassembled WGS sequence"/>
</dbReference>
<keyword evidence="3 5" id="KW-0863">Zinc-finger</keyword>
<proteinExistence type="predicted"/>
<dbReference type="PANTHER" id="PTHR24379">
    <property type="entry name" value="KRAB AND ZINC FINGER DOMAIN-CONTAINING"/>
    <property type="match status" value="1"/>
</dbReference>
<dbReference type="GO" id="GO:0008270">
    <property type="term" value="F:zinc ion binding"/>
    <property type="evidence" value="ECO:0007669"/>
    <property type="project" value="UniProtKB-KW"/>
</dbReference>
<dbReference type="Pfam" id="PF00096">
    <property type="entry name" value="zf-C2H2"/>
    <property type="match status" value="2"/>
</dbReference>
<dbReference type="PROSITE" id="PS50157">
    <property type="entry name" value="ZINC_FINGER_C2H2_2"/>
    <property type="match status" value="2"/>
</dbReference>
<dbReference type="InterPro" id="IPR036236">
    <property type="entry name" value="Znf_C2H2_sf"/>
</dbReference>
<keyword evidence="9" id="KW-1185">Reference proteome</keyword>
<dbReference type="PROSITE" id="PS00028">
    <property type="entry name" value="ZINC_FINGER_C2H2_1"/>
    <property type="match status" value="2"/>
</dbReference>
<dbReference type="PANTHER" id="PTHR24379:SF116">
    <property type="entry name" value="ZINC FINGER PROTEIN 11"/>
    <property type="match status" value="1"/>
</dbReference>
<organism evidence="8 9">
    <name type="scientific">Plakobranchus ocellatus</name>
    <dbReference type="NCBI Taxonomy" id="259542"/>
    <lineage>
        <taxon>Eukaryota</taxon>
        <taxon>Metazoa</taxon>
        <taxon>Spiralia</taxon>
        <taxon>Lophotrochozoa</taxon>
        <taxon>Mollusca</taxon>
        <taxon>Gastropoda</taxon>
        <taxon>Heterobranchia</taxon>
        <taxon>Euthyneura</taxon>
        <taxon>Panpulmonata</taxon>
        <taxon>Sacoglossa</taxon>
        <taxon>Placobranchoidea</taxon>
        <taxon>Plakobranchidae</taxon>
        <taxon>Plakobranchus</taxon>
    </lineage>
</organism>
<dbReference type="SMART" id="SM00355">
    <property type="entry name" value="ZnF_C2H2"/>
    <property type="match status" value="3"/>
</dbReference>
<feature type="region of interest" description="Disordered" evidence="6">
    <location>
        <begin position="1"/>
        <end position="35"/>
    </location>
</feature>
<dbReference type="AlphaFoldDB" id="A0AAV3YD00"/>
<feature type="domain" description="C2H2-type" evidence="7">
    <location>
        <begin position="69"/>
        <end position="96"/>
    </location>
</feature>
<sequence length="149" mass="16824">MDEHQRVSQGLPSDASWISNQPSLPAGDGDRSTDLSYQSKQCSLCHTILPSSAGFKQHMSEFHGNFMPVQCSLCGKGFQSISGLNHHKLIHMGQKFRCSICEKTFTQKSKVKRHLITIHRCQPCQYCDGIFRIGQEYDHHIISCSRAKD</sequence>
<evidence type="ECO:0000259" key="7">
    <source>
        <dbReference type="PROSITE" id="PS50157"/>
    </source>
</evidence>
<evidence type="ECO:0000256" key="1">
    <source>
        <dbReference type="ARBA" id="ARBA00022723"/>
    </source>
</evidence>
<name>A0AAV3YD00_9GAST</name>
<gene>
    <name evidence="8" type="ORF">PoB_000708500</name>
</gene>
<comment type="caution">
    <text evidence="8">The sequence shown here is derived from an EMBL/GenBank/DDBJ whole genome shotgun (WGS) entry which is preliminary data.</text>
</comment>
<dbReference type="EMBL" id="BLXT01000825">
    <property type="protein sequence ID" value="GFN80579.1"/>
    <property type="molecule type" value="Genomic_DNA"/>
</dbReference>
<evidence type="ECO:0000256" key="4">
    <source>
        <dbReference type="ARBA" id="ARBA00022833"/>
    </source>
</evidence>
<keyword evidence="2" id="KW-0677">Repeat</keyword>
<evidence type="ECO:0000256" key="2">
    <source>
        <dbReference type="ARBA" id="ARBA00022737"/>
    </source>
</evidence>
<dbReference type="Pfam" id="PF12874">
    <property type="entry name" value="zf-met"/>
    <property type="match status" value="1"/>
</dbReference>
<protein>
    <submittedName>
        <fullName evidence="8">Zinc finger protein 18</fullName>
    </submittedName>
</protein>
<feature type="compositionally biased region" description="Polar residues" evidence="6">
    <location>
        <begin position="7"/>
        <end position="23"/>
    </location>
</feature>
<accession>A0AAV3YD00</accession>
<evidence type="ECO:0000256" key="3">
    <source>
        <dbReference type="ARBA" id="ARBA00022771"/>
    </source>
</evidence>